<protein>
    <recommendedName>
        <fullName evidence="9">C2H2-type domain-containing protein</fullName>
    </recommendedName>
</protein>
<name>A0A2K2C1Y6_POPTR</name>
<dbReference type="PROSITE" id="PS00028">
    <property type="entry name" value="ZINC_FINGER_C2H2_1"/>
    <property type="match status" value="3"/>
</dbReference>
<dbReference type="GO" id="GO:0000976">
    <property type="term" value="F:transcription cis-regulatory region binding"/>
    <property type="evidence" value="ECO:0000318"/>
    <property type="project" value="GO_Central"/>
</dbReference>
<evidence type="ECO:0000256" key="7">
    <source>
        <dbReference type="PROSITE-ProRule" id="PRU00042"/>
    </source>
</evidence>
<dbReference type="GO" id="GO:0006355">
    <property type="term" value="P:regulation of DNA-templated transcription"/>
    <property type="evidence" value="ECO:0000318"/>
    <property type="project" value="GO_Central"/>
</dbReference>
<evidence type="ECO:0000256" key="8">
    <source>
        <dbReference type="SAM" id="MobiDB-lite"/>
    </source>
</evidence>
<proteinExistence type="predicted"/>
<evidence type="ECO:0000256" key="1">
    <source>
        <dbReference type="ARBA" id="ARBA00022723"/>
    </source>
</evidence>
<feature type="region of interest" description="Disordered" evidence="8">
    <location>
        <begin position="478"/>
        <end position="499"/>
    </location>
</feature>
<dbReference type="PANTHER" id="PTHR45988">
    <property type="entry name" value="C2H2 TYPE ZINC FINGER TRANSCRIPTION FACTOR FAMILY-RELATED"/>
    <property type="match status" value="1"/>
</dbReference>
<dbReference type="PANTHER" id="PTHR45988:SF18">
    <property type="entry name" value="C2H2-TYPE ZINC FINGER FAMILY PROTEIN"/>
    <property type="match status" value="1"/>
</dbReference>
<feature type="region of interest" description="Disordered" evidence="8">
    <location>
        <begin position="171"/>
        <end position="191"/>
    </location>
</feature>
<dbReference type="GO" id="GO:0003700">
    <property type="term" value="F:DNA-binding transcription factor activity"/>
    <property type="evidence" value="ECO:0000318"/>
    <property type="project" value="GO_Central"/>
</dbReference>
<dbReference type="InterPro" id="IPR044653">
    <property type="entry name" value="AZF1/2/3-like"/>
</dbReference>
<keyword evidence="1" id="KW-0479">Metal-binding</keyword>
<evidence type="ECO:0000256" key="2">
    <source>
        <dbReference type="ARBA" id="ARBA00022737"/>
    </source>
</evidence>
<evidence type="ECO:0000313" key="10">
    <source>
        <dbReference type="EMBL" id="PNT56046.1"/>
    </source>
</evidence>
<dbReference type="SUPFAM" id="SSF57667">
    <property type="entry name" value="beta-beta-alpha zinc fingers"/>
    <property type="match status" value="2"/>
</dbReference>
<dbReference type="Proteomes" id="UP000006729">
    <property type="component" value="Chromosome 1"/>
</dbReference>
<dbReference type="EMBL" id="CM009290">
    <property type="protein sequence ID" value="PNT56046.1"/>
    <property type="molecule type" value="Genomic_DNA"/>
</dbReference>
<feature type="compositionally biased region" description="Polar residues" evidence="8">
    <location>
        <begin position="478"/>
        <end position="490"/>
    </location>
</feature>
<evidence type="ECO:0000313" key="11">
    <source>
        <dbReference type="Proteomes" id="UP000006729"/>
    </source>
</evidence>
<dbReference type="InterPro" id="IPR036236">
    <property type="entry name" value="Znf_C2H2_sf"/>
</dbReference>
<evidence type="ECO:0000256" key="4">
    <source>
        <dbReference type="ARBA" id="ARBA00022833"/>
    </source>
</evidence>
<dbReference type="GO" id="GO:0008270">
    <property type="term" value="F:zinc ion binding"/>
    <property type="evidence" value="ECO:0007669"/>
    <property type="project" value="UniProtKB-KW"/>
</dbReference>
<keyword evidence="6" id="KW-0804">Transcription</keyword>
<sequence>MDDHERELFQGDHYPAKVTAAKPVASQPLDPLASKSKFCFKIKIANSSKPSGDDREGSAADLHGPGYRVCEYCGKEFSSGKAWGGHKRHHLKNDKDLKKAKKLELTKIQREKTKKHELKLSKSNASRCNTIKAGDVSVASGGKPTCCLCAKVFPSMNSLFGHMRFHPDRGWKGTQPPSFSDKHSSSSSLSESAAGLEVDQIGLAMEKGLDDGVDLLASLSSWNKRDKRGRTLDPVEAVCDLDPVVAACNLIELSRDGTGQLEKKKIEEVRQSKKLKINDESATYKSFQPKNSGKPMDDQKAVAFDSEGGVSCWFNEEKGKTKRESDEQDDESHSMITKKKKKKMMMMNWMCKLNDSETSKGTGSYKIGCRSYDKAFPTFHAPGGHVPPGLANADRAELLDYNSNMDVKGHVLSSTEVKQSEEIEEEGSVPMGISSFQCDICHKTFPTGQALGGHKRCHWKGPVKATPSHEVALLGEASQNTSNTESSGEANQAGEPTRASACRLSFDLNMPYIMEDGQ</sequence>
<accession>A0A2K2C1Y6</accession>
<keyword evidence="11" id="KW-1185">Reference proteome</keyword>
<gene>
    <name evidence="10" type="ORF">POPTR_001G224600</name>
</gene>
<dbReference type="InterPro" id="IPR013087">
    <property type="entry name" value="Znf_C2H2_type"/>
</dbReference>
<dbReference type="PROSITE" id="PS50157">
    <property type="entry name" value="ZINC_FINGER_C2H2_2"/>
    <property type="match status" value="3"/>
</dbReference>
<feature type="domain" description="C2H2-type" evidence="9">
    <location>
        <begin position="436"/>
        <end position="458"/>
    </location>
</feature>
<evidence type="ECO:0000256" key="6">
    <source>
        <dbReference type="ARBA" id="ARBA00023163"/>
    </source>
</evidence>
<feature type="region of interest" description="Disordered" evidence="8">
    <location>
        <begin position="318"/>
        <end position="339"/>
    </location>
</feature>
<feature type="domain" description="C2H2-type" evidence="9">
    <location>
        <begin position="144"/>
        <end position="166"/>
    </location>
</feature>
<feature type="domain" description="C2H2-type" evidence="9">
    <location>
        <begin position="68"/>
        <end position="95"/>
    </location>
</feature>
<dbReference type="InParanoid" id="A0A2K2C1Y6"/>
<reference evidence="10 11" key="1">
    <citation type="journal article" date="2006" name="Science">
        <title>The genome of black cottonwood, Populus trichocarpa (Torr. &amp; Gray).</title>
        <authorList>
            <person name="Tuskan G.A."/>
            <person name="Difazio S."/>
            <person name="Jansson S."/>
            <person name="Bohlmann J."/>
            <person name="Grigoriev I."/>
            <person name="Hellsten U."/>
            <person name="Putnam N."/>
            <person name="Ralph S."/>
            <person name="Rombauts S."/>
            <person name="Salamov A."/>
            <person name="Schein J."/>
            <person name="Sterck L."/>
            <person name="Aerts A."/>
            <person name="Bhalerao R.R."/>
            <person name="Bhalerao R.P."/>
            <person name="Blaudez D."/>
            <person name="Boerjan W."/>
            <person name="Brun A."/>
            <person name="Brunner A."/>
            <person name="Busov V."/>
            <person name="Campbell M."/>
            <person name="Carlson J."/>
            <person name="Chalot M."/>
            <person name="Chapman J."/>
            <person name="Chen G.L."/>
            <person name="Cooper D."/>
            <person name="Coutinho P.M."/>
            <person name="Couturier J."/>
            <person name="Covert S."/>
            <person name="Cronk Q."/>
            <person name="Cunningham R."/>
            <person name="Davis J."/>
            <person name="Degroeve S."/>
            <person name="Dejardin A."/>
            <person name="Depamphilis C."/>
            <person name="Detter J."/>
            <person name="Dirks B."/>
            <person name="Dubchak I."/>
            <person name="Duplessis S."/>
            <person name="Ehlting J."/>
            <person name="Ellis B."/>
            <person name="Gendler K."/>
            <person name="Goodstein D."/>
            <person name="Gribskov M."/>
            <person name="Grimwood J."/>
            <person name="Groover A."/>
            <person name="Gunter L."/>
            <person name="Hamberger B."/>
            <person name="Heinze B."/>
            <person name="Helariutta Y."/>
            <person name="Henrissat B."/>
            <person name="Holligan D."/>
            <person name="Holt R."/>
            <person name="Huang W."/>
            <person name="Islam-Faridi N."/>
            <person name="Jones S."/>
            <person name="Jones-Rhoades M."/>
            <person name="Jorgensen R."/>
            <person name="Joshi C."/>
            <person name="Kangasjarvi J."/>
            <person name="Karlsson J."/>
            <person name="Kelleher C."/>
            <person name="Kirkpatrick R."/>
            <person name="Kirst M."/>
            <person name="Kohler A."/>
            <person name="Kalluri U."/>
            <person name="Larimer F."/>
            <person name="Leebens-Mack J."/>
            <person name="Leple J.C."/>
            <person name="Locascio P."/>
            <person name="Lou Y."/>
            <person name="Lucas S."/>
            <person name="Martin F."/>
            <person name="Montanini B."/>
            <person name="Napoli C."/>
            <person name="Nelson D.R."/>
            <person name="Nelson C."/>
            <person name="Nieminen K."/>
            <person name="Nilsson O."/>
            <person name="Pereda V."/>
            <person name="Peter G."/>
            <person name="Philippe R."/>
            <person name="Pilate G."/>
            <person name="Poliakov A."/>
            <person name="Razumovskaya J."/>
            <person name="Richardson P."/>
            <person name="Rinaldi C."/>
            <person name="Ritland K."/>
            <person name="Rouze P."/>
            <person name="Ryaboy D."/>
            <person name="Schmutz J."/>
            <person name="Schrader J."/>
            <person name="Segerman B."/>
            <person name="Shin H."/>
            <person name="Siddiqui A."/>
            <person name="Sterky F."/>
            <person name="Terry A."/>
            <person name="Tsai C.J."/>
            <person name="Uberbacher E."/>
            <person name="Unneberg P."/>
            <person name="Vahala J."/>
            <person name="Wall K."/>
            <person name="Wessler S."/>
            <person name="Yang G."/>
            <person name="Yin T."/>
            <person name="Douglas C."/>
            <person name="Marra M."/>
            <person name="Sandberg G."/>
            <person name="Van de Peer Y."/>
            <person name="Rokhsar D."/>
        </authorList>
    </citation>
    <scope>NUCLEOTIDE SEQUENCE [LARGE SCALE GENOMIC DNA]</scope>
    <source>
        <strain evidence="11">cv. Nisqually</strain>
    </source>
</reference>
<organism evidence="10 11">
    <name type="scientific">Populus trichocarpa</name>
    <name type="common">Western balsam poplar</name>
    <name type="synonym">Populus balsamifera subsp. trichocarpa</name>
    <dbReference type="NCBI Taxonomy" id="3694"/>
    <lineage>
        <taxon>Eukaryota</taxon>
        <taxon>Viridiplantae</taxon>
        <taxon>Streptophyta</taxon>
        <taxon>Embryophyta</taxon>
        <taxon>Tracheophyta</taxon>
        <taxon>Spermatophyta</taxon>
        <taxon>Magnoliopsida</taxon>
        <taxon>eudicotyledons</taxon>
        <taxon>Gunneridae</taxon>
        <taxon>Pentapetalae</taxon>
        <taxon>rosids</taxon>
        <taxon>fabids</taxon>
        <taxon>Malpighiales</taxon>
        <taxon>Salicaceae</taxon>
        <taxon>Saliceae</taxon>
        <taxon>Populus</taxon>
    </lineage>
</organism>
<dbReference type="STRING" id="3694.A0A2K2C1Y6"/>
<evidence type="ECO:0000256" key="3">
    <source>
        <dbReference type="ARBA" id="ARBA00022771"/>
    </source>
</evidence>
<evidence type="ECO:0000259" key="9">
    <source>
        <dbReference type="PROSITE" id="PS50157"/>
    </source>
</evidence>
<dbReference type="GO" id="GO:0005634">
    <property type="term" value="C:nucleus"/>
    <property type="evidence" value="ECO:0000318"/>
    <property type="project" value="GO_Central"/>
</dbReference>
<keyword evidence="3 7" id="KW-0863">Zinc-finger</keyword>
<feature type="region of interest" description="Disordered" evidence="8">
    <location>
        <begin position="1"/>
        <end position="30"/>
    </location>
</feature>
<dbReference type="Pfam" id="PF13912">
    <property type="entry name" value="zf-C2H2_6"/>
    <property type="match status" value="3"/>
</dbReference>
<evidence type="ECO:0000256" key="5">
    <source>
        <dbReference type="ARBA" id="ARBA00023015"/>
    </source>
</evidence>
<keyword evidence="5" id="KW-0805">Transcription regulation</keyword>
<keyword evidence="2" id="KW-0677">Repeat</keyword>
<dbReference type="AlphaFoldDB" id="A0A2K2C1Y6"/>
<keyword evidence="4" id="KW-0862">Zinc</keyword>
<feature type="compositionally biased region" description="Basic and acidic residues" evidence="8">
    <location>
        <begin position="1"/>
        <end position="10"/>
    </location>
</feature>
<dbReference type="SMART" id="SM00355">
    <property type="entry name" value="ZnF_C2H2"/>
    <property type="match status" value="3"/>
</dbReference>